<comment type="caution">
    <text evidence="2">The sequence shown here is derived from an EMBL/GenBank/DDBJ whole genome shotgun (WGS) entry which is preliminary data.</text>
</comment>
<name>L2F746_9GAMM</name>
<dbReference type="Pfam" id="PF04383">
    <property type="entry name" value="KilA-N"/>
    <property type="match status" value="1"/>
</dbReference>
<evidence type="ECO:0000259" key="1">
    <source>
        <dbReference type="PROSITE" id="PS51301"/>
    </source>
</evidence>
<sequence>MTNLVIANQAISTHNGLYSLNDLHKASGGADKHRPAFFLRNQETKELIAEVEQNSNCADLHSLKINQIAVITKEGTKGGTFVCRELVYRYAMWISAKFSLMVIRAFDALNTGAIPCLSSKNHYHSTVNHITIIPPAIGKEFIVRIQDDGTWAMRELGGDEYILNMKQVEAGHLPYGLAKLDIVQKAFLLEALTANFSRTIVNQMINRKNVAGFLE</sequence>
<organism evidence="2 3">
    <name type="scientific">Moraxella macacae 0408225</name>
    <dbReference type="NCBI Taxonomy" id="1230338"/>
    <lineage>
        <taxon>Bacteria</taxon>
        <taxon>Pseudomonadati</taxon>
        <taxon>Pseudomonadota</taxon>
        <taxon>Gammaproteobacteria</taxon>
        <taxon>Moraxellales</taxon>
        <taxon>Moraxellaceae</taxon>
        <taxon>Moraxella</taxon>
    </lineage>
</organism>
<proteinExistence type="predicted"/>
<dbReference type="STRING" id="1230338.MOMA_09206"/>
<dbReference type="EMBL" id="ANIN01000002">
    <property type="protein sequence ID" value="ELA08725.1"/>
    <property type="molecule type" value="Genomic_DNA"/>
</dbReference>
<gene>
    <name evidence="2" type="ORF">MOMA_09206</name>
</gene>
<dbReference type="eggNOG" id="ENOG503307B">
    <property type="taxonomic scope" value="Bacteria"/>
</dbReference>
<protein>
    <submittedName>
        <fullName evidence="2">KilA, /APSES-type HTH DNA-binding domain</fullName>
    </submittedName>
</protein>
<feature type="domain" description="KilA-N" evidence="1">
    <location>
        <begin position="1"/>
        <end position="109"/>
    </location>
</feature>
<keyword evidence="2" id="KW-0238">DNA-binding</keyword>
<dbReference type="AlphaFoldDB" id="L2F746"/>
<evidence type="ECO:0000313" key="3">
    <source>
        <dbReference type="Proteomes" id="UP000023795"/>
    </source>
</evidence>
<reference evidence="2 3" key="1">
    <citation type="journal article" date="2013" name="Genome Announc.">
        <title>Genome Sequence of Moraxella macacae 0408225, a Novel Bacterial Species Isolated from a Cynomolgus Macaque with Epistaxis.</title>
        <authorList>
            <person name="Ladner J.T."/>
            <person name="Whitehouse C.A."/>
            <person name="Koroleva G.I."/>
            <person name="Palacios G.F."/>
        </authorList>
    </citation>
    <scope>NUCLEOTIDE SEQUENCE [LARGE SCALE GENOMIC DNA]</scope>
    <source>
        <strain evidence="2 3">0408225</strain>
    </source>
</reference>
<accession>L2F746</accession>
<dbReference type="InterPro" id="IPR018004">
    <property type="entry name" value="KilA/APSES_HTH"/>
</dbReference>
<dbReference type="OrthoDB" id="5298460at2"/>
<dbReference type="PROSITE" id="PS51301">
    <property type="entry name" value="KILA_N"/>
    <property type="match status" value="1"/>
</dbReference>
<dbReference type="RefSeq" id="WP_009502285.1">
    <property type="nucleotide sequence ID" value="NZ_ANIN01000002.1"/>
</dbReference>
<dbReference type="Proteomes" id="UP000023795">
    <property type="component" value="Unassembled WGS sequence"/>
</dbReference>
<dbReference type="PATRIC" id="fig|1230338.3.peg.1981"/>
<dbReference type="GO" id="GO:0003677">
    <property type="term" value="F:DNA binding"/>
    <property type="evidence" value="ECO:0007669"/>
    <property type="project" value="UniProtKB-KW"/>
</dbReference>
<evidence type="ECO:0000313" key="2">
    <source>
        <dbReference type="EMBL" id="ELA08725.1"/>
    </source>
</evidence>
<keyword evidence="3" id="KW-1185">Reference proteome</keyword>
<dbReference type="InterPro" id="IPR017880">
    <property type="entry name" value="KilA_N"/>
</dbReference>
<dbReference type="SMART" id="SM01252">
    <property type="entry name" value="KilA-N"/>
    <property type="match status" value="1"/>
</dbReference>